<organism evidence="2 3">
    <name type="scientific">Thiomonas arsenitoxydans (strain DSM 22701 / CIP 110005 / 3As)</name>
    <dbReference type="NCBI Taxonomy" id="426114"/>
    <lineage>
        <taxon>Bacteria</taxon>
        <taxon>Pseudomonadati</taxon>
        <taxon>Pseudomonadota</taxon>
        <taxon>Betaproteobacteria</taxon>
        <taxon>Burkholderiales</taxon>
        <taxon>Thiomonas</taxon>
    </lineage>
</organism>
<evidence type="ECO:0000313" key="3">
    <source>
        <dbReference type="Proteomes" id="UP000664800"/>
    </source>
</evidence>
<feature type="region of interest" description="Disordered" evidence="1">
    <location>
        <begin position="45"/>
        <end position="64"/>
    </location>
</feature>
<sequence length="64" mass="6754">MNRSFKRPATIVAISLLMVVLYGCQKPEGPAEKAGKAIDQGAAKAGEQIQKAGQSLQNEAQKSP</sequence>
<protein>
    <submittedName>
        <fullName evidence="2">Uncharacterized protein</fullName>
    </submittedName>
</protein>
<gene>
    <name evidence="2" type="ORF">J0I24_06105</name>
</gene>
<dbReference type="RefSeq" id="WP_156053996.1">
    <property type="nucleotide sequence ID" value="NZ_JAFKMR010000014.1"/>
</dbReference>
<evidence type="ECO:0000256" key="1">
    <source>
        <dbReference type="SAM" id="MobiDB-lite"/>
    </source>
</evidence>
<proteinExistence type="predicted"/>
<dbReference type="PROSITE" id="PS51257">
    <property type="entry name" value="PROKAR_LIPOPROTEIN"/>
    <property type="match status" value="1"/>
</dbReference>
<dbReference type="AlphaFoldDB" id="A0A8I1MX08"/>
<evidence type="ECO:0000313" key="2">
    <source>
        <dbReference type="EMBL" id="MBN8743863.1"/>
    </source>
</evidence>
<comment type="caution">
    <text evidence="2">The sequence shown here is derived from an EMBL/GenBank/DDBJ whole genome shotgun (WGS) entry which is preliminary data.</text>
</comment>
<name>A0A8I1MX08_THIA3</name>
<dbReference type="EMBL" id="JAFKMR010000014">
    <property type="protein sequence ID" value="MBN8743863.1"/>
    <property type="molecule type" value="Genomic_DNA"/>
</dbReference>
<feature type="compositionally biased region" description="Polar residues" evidence="1">
    <location>
        <begin position="51"/>
        <end position="64"/>
    </location>
</feature>
<dbReference type="Proteomes" id="UP000664800">
    <property type="component" value="Unassembled WGS sequence"/>
</dbReference>
<reference evidence="2" key="1">
    <citation type="submission" date="2021-02" db="EMBL/GenBank/DDBJ databases">
        <title>Thiocyanate and organic carbon inputs drive convergent selection for specific autotrophic Afipia and Thiobacillus strains within complex microbiomes.</title>
        <authorList>
            <person name="Huddy R.J."/>
            <person name="Sachdeva R."/>
            <person name="Kadzinga F."/>
            <person name="Kantor R.S."/>
            <person name="Harrison S.T.L."/>
            <person name="Banfield J.F."/>
        </authorList>
    </citation>
    <scope>NUCLEOTIDE SEQUENCE</scope>
    <source>
        <strain evidence="2">SCN18_13_7_16_R3_B_64_19</strain>
    </source>
</reference>
<accession>A0A8I1MX08</accession>